<dbReference type="GO" id="GO:0016226">
    <property type="term" value="P:iron-sulfur cluster assembly"/>
    <property type="evidence" value="ECO:0007669"/>
    <property type="project" value="InterPro"/>
</dbReference>
<accession>A0A432MJW0</accession>
<dbReference type="PANTHER" id="PTHR11178">
    <property type="entry name" value="IRON-SULFUR CLUSTER SCAFFOLD PROTEIN NFU-RELATED"/>
    <property type="match status" value="1"/>
</dbReference>
<dbReference type="SUPFAM" id="SSF117916">
    <property type="entry name" value="Fe-S cluster assembly (FSCA) domain-like"/>
    <property type="match status" value="1"/>
</dbReference>
<dbReference type="Gene3D" id="3.30.300.130">
    <property type="entry name" value="Fe-S cluster assembly (FSCA)"/>
    <property type="match status" value="1"/>
</dbReference>
<organism evidence="3 4">
    <name type="scientific">Tautonia sociabilis</name>
    <dbReference type="NCBI Taxonomy" id="2080755"/>
    <lineage>
        <taxon>Bacteria</taxon>
        <taxon>Pseudomonadati</taxon>
        <taxon>Planctomycetota</taxon>
        <taxon>Planctomycetia</taxon>
        <taxon>Isosphaerales</taxon>
        <taxon>Isosphaeraceae</taxon>
        <taxon>Tautonia</taxon>
    </lineage>
</organism>
<dbReference type="InterPro" id="IPR034904">
    <property type="entry name" value="FSCA_dom_sf"/>
</dbReference>
<sequence length="92" mass="10067">MKSTHPPTSSDPDPRHALRLRIEEVLDRDVRPELRADGGDVELVGVDEDRIVQIRLSGVCQGCSSAAIALAMRIEAAVKAQIPEVRFLEPVP</sequence>
<gene>
    <name evidence="3" type="ORF">TsocGM_10925</name>
</gene>
<reference evidence="3 4" key="1">
    <citation type="submission" date="2018-12" db="EMBL/GenBank/DDBJ databases">
        <authorList>
            <person name="Toschakov S.V."/>
        </authorList>
    </citation>
    <scope>NUCLEOTIDE SEQUENCE [LARGE SCALE GENOMIC DNA]</scope>
    <source>
        <strain evidence="3 4">GM2012</strain>
    </source>
</reference>
<keyword evidence="4" id="KW-1185">Reference proteome</keyword>
<dbReference type="Proteomes" id="UP000280296">
    <property type="component" value="Unassembled WGS sequence"/>
</dbReference>
<dbReference type="AlphaFoldDB" id="A0A432MJW0"/>
<proteinExistence type="inferred from homology"/>
<dbReference type="InterPro" id="IPR001075">
    <property type="entry name" value="NIF_FeS_clus_asmbl_NifU_C"/>
</dbReference>
<comment type="caution">
    <text evidence="3">The sequence shown here is derived from an EMBL/GenBank/DDBJ whole genome shotgun (WGS) entry which is preliminary data.</text>
</comment>
<dbReference type="EMBL" id="RYZH01000018">
    <property type="protein sequence ID" value="RUL87692.1"/>
    <property type="molecule type" value="Genomic_DNA"/>
</dbReference>
<comment type="similarity">
    <text evidence="1">Belongs to the NifU family.</text>
</comment>
<dbReference type="Pfam" id="PF01106">
    <property type="entry name" value="NifU"/>
    <property type="match status" value="1"/>
</dbReference>
<reference evidence="3 4" key="2">
    <citation type="submission" date="2019-01" db="EMBL/GenBank/DDBJ databases">
        <title>Tautonia sociabilis, a novel thermotolerant planctomycete of Isosphaeraceae family, isolated from a 4000 m deep subterranean habitat.</title>
        <authorList>
            <person name="Kovaleva O.L."/>
            <person name="Elcheninov A.G."/>
            <person name="Van Heerden E."/>
            <person name="Toshchakov S.V."/>
            <person name="Novikov A."/>
            <person name="Bonch-Osmolovskaya E.A."/>
            <person name="Kublanov I.V."/>
        </authorList>
    </citation>
    <scope>NUCLEOTIDE SEQUENCE [LARGE SCALE GENOMIC DNA]</scope>
    <source>
        <strain evidence="3 4">GM2012</strain>
    </source>
</reference>
<feature type="domain" description="NIF system FeS cluster assembly NifU C-terminal" evidence="2">
    <location>
        <begin position="22"/>
        <end position="86"/>
    </location>
</feature>
<evidence type="ECO:0000313" key="4">
    <source>
        <dbReference type="Proteomes" id="UP000280296"/>
    </source>
</evidence>
<evidence type="ECO:0000259" key="2">
    <source>
        <dbReference type="Pfam" id="PF01106"/>
    </source>
</evidence>
<name>A0A432MJW0_9BACT</name>
<evidence type="ECO:0000313" key="3">
    <source>
        <dbReference type="EMBL" id="RUL87692.1"/>
    </source>
</evidence>
<dbReference type="GO" id="GO:0005506">
    <property type="term" value="F:iron ion binding"/>
    <property type="evidence" value="ECO:0007669"/>
    <property type="project" value="InterPro"/>
</dbReference>
<protein>
    <submittedName>
        <fullName evidence="3">NifU family protein</fullName>
    </submittedName>
</protein>
<dbReference type="PANTHER" id="PTHR11178:SF1">
    <property type="entry name" value="NFU1 IRON-SULFUR CLUSTER SCAFFOLD HOMOLOG, MITOCHONDRIAL"/>
    <property type="match status" value="1"/>
</dbReference>
<evidence type="ECO:0000256" key="1">
    <source>
        <dbReference type="ARBA" id="ARBA00006420"/>
    </source>
</evidence>
<dbReference type="GO" id="GO:0051536">
    <property type="term" value="F:iron-sulfur cluster binding"/>
    <property type="evidence" value="ECO:0007669"/>
    <property type="project" value="InterPro"/>
</dbReference>
<dbReference type="OrthoDB" id="9796965at2"/>